<name>D7CN77_SYNLT</name>
<dbReference type="RefSeq" id="WP_013175564.1">
    <property type="nucleotide sequence ID" value="NC_014220.1"/>
</dbReference>
<dbReference type="EMBL" id="CP002048">
    <property type="protein sequence ID" value="ADI02162.1"/>
    <property type="molecule type" value="Genomic_DNA"/>
</dbReference>
<dbReference type="InterPro" id="IPR004147">
    <property type="entry name" value="ABC1_dom"/>
</dbReference>
<dbReference type="STRING" id="643648.Slip_1399"/>
<evidence type="ECO:0000256" key="1">
    <source>
        <dbReference type="ARBA" id="ARBA00009670"/>
    </source>
</evidence>
<protein>
    <submittedName>
        <fullName evidence="4">ABC-1 domain protein</fullName>
    </submittedName>
</protein>
<dbReference type="KEGG" id="slp:Slip_1399"/>
<reference evidence="4 5" key="2">
    <citation type="journal article" date="2010" name="Stand. Genomic Sci.">
        <title>Complete genome sequence of Syntrophothermus lipocalidus type strain (TGB-C1).</title>
        <authorList>
            <person name="Djao O.D."/>
            <person name="Zhang X."/>
            <person name="Lucas S."/>
            <person name="Lapidus A."/>
            <person name="Del Rio T.G."/>
            <person name="Nolan M."/>
            <person name="Tice H."/>
            <person name="Cheng J.F."/>
            <person name="Han C."/>
            <person name="Tapia R."/>
            <person name="Goodwin L."/>
            <person name="Pitluck S."/>
            <person name="Liolios K."/>
            <person name="Ivanova N."/>
            <person name="Mavromatis K."/>
            <person name="Mikhailova N."/>
            <person name="Ovchinnikova G."/>
            <person name="Pati A."/>
            <person name="Brambilla E."/>
            <person name="Chen A."/>
            <person name="Palaniappan K."/>
            <person name="Land M."/>
            <person name="Hauser L."/>
            <person name="Chang Y.J."/>
            <person name="Jeffries C.D."/>
            <person name="Rohde M."/>
            <person name="Sikorski J."/>
            <person name="Spring S."/>
            <person name="Goker M."/>
            <person name="Detter J.C."/>
            <person name="Woyke T."/>
            <person name="Bristow J."/>
            <person name="Eisen J.A."/>
            <person name="Markowitz V."/>
            <person name="Hugenholtz P."/>
            <person name="Kyrpides N.C."/>
            <person name="Klenk H.P."/>
        </authorList>
    </citation>
    <scope>NUCLEOTIDE SEQUENCE [LARGE SCALE GENOMIC DNA]</scope>
    <source>
        <strain evidence="5">DSM 12680 / TGB-C1</strain>
    </source>
</reference>
<dbReference type="InterPro" id="IPR011009">
    <property type="entry name" value="Kinase-like_dom_sf"/>
</dbReference>
<dbReference type="SUPFAM" id="SSF56112">
    <property type="entry name" value="Protein kinase-like (PK-like)"/>
    <property type="match status" value="1"/>
</dbReference>
<keyword evidence="2" id="KW-0812">Transmembrane</keyword>
<dbReference type="PANTHER" id="PTHR10566">
    <property type="entry name" value="CHAPERONE-ACTIVITY OF BC1 COMPLEX CABC1 -RELATED"/>
    <property type="match status" value="1"/>
</dbReference>
<sequence>MRIKHLNHMQRYRQVLNILGRHGFGFVFDRLPVRNRKSKETRKDTYLTGPERLRSVLEQLGPTYVKLGQLLSTRPDLIPAEYIRELEKLQDSVPPFPFKQVQQVLDEEGLRTEDVFASFSEEPLASASIGQVHEAILKTGEKVVVKVQRPGIGKIIENDLEILYELVGMLEKHTKWGRLYQLTDILDEFANALRKEIDFAQEGRNADKFRENFRQNANVLIPKVYWEYTSRRVLVLEYIGGVKVSEFEQLIRAGFDLKRVANHIVEALFQQIYEHGFFHADPHPGNIAIAPGEKVIFYDFGQVGTVDEVLIERCMDLVMAMVRYDVNGVTRALLQVGIATRHVNREELRRDVSRLQQKYYGMPFSQIHVGEALGELVQLSFKYQVRVPPELSLMVKMMMTIEGLLSRLDPGLSVVEIAEPYGKAILKKRFSLDRIRQEASEVLLDHYMAARNLPREIESIMNMLEEGELKLKLEHTNLNRVQTVLDIISNRISLSIIIASIIVGSSLIVAGNREGFIPGVPLVEIGFATAVVLGLFLAYSILKSGRY</sequence>
<accession>D7CN77</accession>
<evidence type="ECO:0000256" key="2">
    <source>
        <dbReference type="SAM" id="Phobius"/>
    </source>
</evidence>
<dbReference type="eggNOG" id="COG0661">
    <property type="taxonomic scope" value="Bacteria"/>
</dbReference>
<comment type="similarity">
    <text evidence="1">Belongs to the protein kinase superfamily. ADCK protein kinase family.</text>
</comment>
<dbReference type="Pfam" id="PF03109">
    <property type="entry name" value="ABC1"/>
    <property type="match status" value="1"/>
</dbReference>
<dbReference type="Proteomes" id="UP000000378">
    <property type="component" value="Chromosome"/>
</dbReference>
<dbReference type="AlphaFoldDB" id="D7CN77"/>
<gene>
    <name evidence="4" type="ordered locus">Slip_1399</name>
</gene>
<proteinExistence type="inferred from homology"/>
<feature type="transmembrane region" description="Helical" evidence="2">
    <location>
        <begin position="492"/>
        <end position="510"/>
    </location>
</feature>
<dbReference type="PANTHER" id="PTHR10566:SF113">
    <property type="entry name" value="PROTEIN ACTIVITY OF BC1 COMPLEX KINASE 7, CHLOROPLASTIC"/>
    <property type="match status" value="1"/>
</dbReference>
<evidence type="ECO:0000259" key="3">
    <source>
        <dbReference type="Pfam" id="PF03109"/>
    </source>
</evidence>
<feature type="domain" description="ABC1 atypical kinase-like" evidence="3">
    <location>
        <begin position="88"/>
        <end position="331"/>
    </location>
</feature>
<dbReference type="InterPro" id="IPR050154">
    <property type="entry name" value="UbiB_kinase"/>
</dbReference>
<keyword evidence="2" id="KW-1133">Transmembrane helix</keyword>
<dbReference type="HOGENOM" id="CLU_006533_0_2_9"/>
<organism evidence="4 5">
    <name type="scientific">Syntrophothermus lipocalidus (strain DSM 12680 / TGB-C1)</name>
    <dbReference type="NCBI Taxonomy" id="643648"/>
    <lineage>
        <taxon>Bacteria</taxon>
        <taxon>Bacillati</taxon>
        <taxon>Bacillota</taxon>
        <taxon>Clostridia</taxon>
        <taxon>Eubacteriales</taxon>
        <taxon>Syntrophomonadaceae</taxon>
        <taxon>Syntrophothermus</taxon>
    </lineage>
</organism>
<reference evidence="5" key="1">
    <citation type="journal article" date="2010" name="Stand. Genomic Sci.">
        <title>Complete genome sequence of Syntrophothermus lipocalidus type strain (TGB-C1T).</title>
        <authorList>
            <consortium name="US DOE Joint Genome Institute (JGI-PGF)"/>
            <person name="Djao O."/>
            <person name="Zhang X."/>
            <person name="Lucas S."/>
            <person name="Lapidus A."/>
            <person name="Glavina Del Rio T."/>
            <person name="Nolan M."/>
            <person name="Tice H."/>
            <person name="Cheng J."/>
            <person name="Han C."/>
            <person name="Tapia R."/>
            <person name="Goodwin L."/>
            <person name="Pitluck S."/>
            <person name="Liolios K."/>
            <person name="Ivanova N."/>
            <person name="Mavromatis K."/>
            <person name="Mikhailova N."/>
            <person name="Ovchinnikova G."/>
            <person name="Pati A."/>
            <person name="Brambilla E."/>
            <person name="Chen A."/>
            <person name="Palaniappan K."/>
            <person name="Land M."/>
            <person name="Hauser L."/>
            <person name="Chang Y."/>
            <person name="Jeffries C."/>
            <person name="Rohde M."/>
            <person name="Sikorski J."/>
            <person name="Spring S."/>
            <person name="Goker M."/>
            <person name="Detter J."/>
            <person name="Woyke T."/>
            <person name="Bristow J."/>
            <person name="Eisen J."/>
            <person name="Markowitz V."/>
            <person name="Hugenholtz P."/>
            <person name="Kyrpides N."/>
            <person name="Klenk H."/>
        </authorList>
    </citation>
    <scope>NUCLEOTIDE SEQUENCE [LARGE SCALE GENOMIC DNA]</scope>
    <source>
        <strain evidence="5">DSM 12680 / TGB-C1</strain>
    </source>
</reference>
<evidence type="ECO:0000313" key="4">
    <source>
        <dbReference type="EMBL" id="ADI02162.1"/>
    </source>
</evidence>
<dbReference type="CDD" id="cd05121">
    <property type="entry name" value="ABC1_ADCK3-like"/>
    <property type="match status" value="1"/>
</dbReference>
<feature type="transmembrane region" description="Helical" evidence="2">
    <location>
        <begin position="522"/>
        <end position="542"/>
    </location>
</feature>
<evidence type="ECO:0000313" key="5">
    <source>
        <dbReference type="Proteomes" id="UP000000378"/>
    </source>
</evidence>
<keyword evidence="5" id="KW-1185">Reference proteome</keyword>
<keyword evidence="2" id="KW-0472">Membrane</keyword>
<dbReference type="Gene3D" id="1.10.510.10">
    <property type="entry name" value="Transferase(Phosphotransferase) domain 1"/>
    <property type="match status" value="1"/>
</dbReference>